<dbReference type="SMART" id="SM00184">
    <property type="entry name" value="RING"/>
    <property type="match status" value="1"/>
</dbReference>
<dbReference type="PROSITE" id="PS50089">
    <property type="entry name" value="ZF_RING_2"/>
    <property type="match status" value="1"/>
</dbReference>
<dbReference type="SUPFAM" id="SSF50978">
    <property type="entry name" value="WD40 repeat-like"/>
    <property type="match status" value="1"/>
</dbReference>
<dbReference type="OrthoDB" id="273771at2759"/>
<feature type="compositionally biased region" description="Low complexity" evidence="7">
    <location>
        <begin position="7"/>
        <end position="17"/>
    </location>
</feature>
<evidence type="ECO:0000256" key="3">
    <source>
        <dbReference type="ARBA" id="ARBA00022833"/>
    </source>
</evidence>
<dbReference type="InterPro" id="IPR036322">
    <property type="entry name" value="WD40_repeat_dom_sf"/>
</dbReference>
<keyword evidence="10" id="KW-1185">Reference proteome</keyword>
<dbReference type="CDD" id="cd16504">
    <property type="entry name" value="RING-HC_COP1"/>
    <property type="match status" value="1"/>
</dbReference>
<keyword evidence="2 4" id="KW-0863">Zinc-finger</keyword>
<feature type="repeat" description="WD" evidence="5">
    <location>
        <begin position="588"/>
        <end position="628"/>
    </location>
</feature>
<feature type="region of interest" description="Disordered" evidence="7">
    <location>
        <begin position="1"/>
        <end position="75"/>
    </location>
</feature>
<dbReference type="InterPro" id="IPR042755">
    <property type="entry name" value="COP1"/>
</dbReference>
<feature type="compositionally biased region" description="Low complexity" evidence="7">
    <location>
        <begin position="157"/>
        <end position="167"/>
    </location>
</feature>
<dbReference type="PANTHER" id="PTHR44080">
    <property type="entry name" value="E3 UBIQUITIN-PROTEIN LIGASE COP1"/>
    <property type="match status" value="1"/>
</dbReference>
<evidence type="ECO:0000256" key="6">
    <source>
        <dbReference type="SAM" id="Coils"/>
    </source>
</evidence>
<feature type="region of interest" description="Disordered" evidence="7">
    <location>
        <begin position="154"/>
        <end position="240"/>
    </location>
</feature>
<dbReference type="PROSITE" id="PS50082">
    <property type="entry name" value="WD_REPEATS_2"/>
    <property type="match status" value="2"/>
</dbReference>
<keyword evidence="5" id="KW-0853">WD repeat</keyword>
<evidence type="ECO:0000313" key="10">
    <source>
        <dbReference type="Proteomes" id="UP000324585"/>
    </source>
</evidence>
<dbReference type="EMBL" id="VRMN01000008">
    <property type="protein sequence ID" value="KAA8492799.1"/>
    <property type="molecule type" value="Genomic_DNA"/>
</dbReference>
<evidence type="ECO:0000256" key="5">
    <source>
        <dbReference type="PROSITE-ProRule" id="PRU00221"/>
    </source>
</evidence>
<evidence type="ECO:0000256" key="4">
    <source>
        <dbReference type="PROSITE-ProRule" id="PRU00175"/>
    </source>
</evidence>
<sequence length="721" mass="78853">MPREDSSSAGSAGSRGATHGGGAGMKRVAAGSLSGSPERDAAQLQQGSQSSAVMNGTPPATHDRSRHAQRSTSLQHAAKRTVRACPICFNPPKEPFVTDCAHTFCFECISRHLQARKNCPSCRAYLTAEMIQPDYGVVGTPNHSATNGLARHEQYSHAQLQQHQLAASNRGGGGVRSALSGPGLPSSPRQQGFASNTSRPPTPPCFEPSGNGAAMEAANADRRGGGRGSTNGKPSGGLSIGNMVIDTQGLSASKISELIGLLQQKQQELENNERGLQDMLVLQFLDRARREKEAEIARLQQQCNSLVSDIETIRHRDGSSPSLSLQESIEKSLNDPQFYMKKKRIDDGFNQLEERYLTRVNATAPRDRQHALDMFADDLASFTKYSTYKCIATLKHGARHFEGSSGTGDLYGTNNIVSSIEFDRDSELIATAGVMKRIKIFELGNMLNSRVEIHYPVREMVTRAKLSCLAWNSYIRSHLISSDYEGVVTLWDTHSCRVIAEFEEHEKRAWCVDFSSVNPTLFASASDDGRVKIWSTTQLNSATTIENRANVCCVKFNPDSAHHIAFGSADHNVHYYDLRYPRDALSVFRGHSKAVSYVKFLSGTEIVSASTDSFLKLWSAKPGGGLESSFQGHKNDKNFVGLSVHNNYISCGSEDNCVYTYYKSVSKPLLAYKFGSMNPITGEEVEDVGNQFVSSVCWCPNRPNMLLAANSAGIIKVLELE</sequence>
<evidence type="ECO:0000313" key="9">
    <source>
        <dbReference type="EMBL" id="KAA8492799.1"/>
    </source>
</evidence>
<evidence type="ECO:0000256" key="1">
    <source>
        <dbReference type="ARBA" id="ARBA00022723"/>
    </source>
</evidence>
<keyword evidence="1" id="KW-0479">Metal-binding</keyword>
<dbReference type="Proteomes" id="UP000324585">
    <property type="component" value="Unassembled WGS sequence"/>
</dbReference>
<feature type="compositionally biased region" description="Gly residues" evidence="7">
    <location>
        <begin position="226"/>
        <end position="239"/>
    </location>
</feature>
<feature type="compositionally biased region" description="Low complexity" evidence="7">
    <location>
        <begin position="42"/>
        <end position="52"/>
    </location>
</feature>
<dbReference type="InterPro" id="IPR017907">
    <property type="entry name" value="Znf_RING_CS"/>
</dbReference>
<dbReference type="Pfam" id="PF00097">
    <property type="entry name" value="zf-C3HC4"/>
    <property type="match status" value="1"/>
</dbReference>
<dbReference type="PROSITE" id="PS00518">
    <property type="entry name" value="ZF_RING_1"/>
    <property type="match status" value="1"/>
</dbReference>
<protein>
    <submittedName>
        <fullName evidence="9">E3 ubiquitin-protein ligase RFWD2</fullName>
    </submittedName>
</protein>
<dbReference type="AlphaFoldDB" id="A0A5J4YMX9"/>
<dbReference type="InterPro" id="IPR013083">
    <property type="entry name" value="Znf_RING/FYVE/PHD"/>
</dbReference>
<feature type="compositionally biased region" description="Low complexity" evidence="7">
    <location>
        <begin position="179"/>
        <end position="188"/>
    </location>
</feature>
<dbReference type="OMA" id="CWRQMSN"/>
<name>A0A5J4YMX9_PORPP</name>
<dbReference type="SUPFAM" id="SSF57850">
    <property type="entry name" value="RING/U-box"/>
    <property type="match status" value="1"/>
</dbReference>
<dbReference type="PANTHER" id="PTHR44080:SF1">
    <property type="entry name" value="E3 UBIQUITIN-PROTEIN LIGASE COP1"/>
    <property type="match status" value="1"/>
</dbReference>
<dbReference type="GO" id="GO:0008270">
    <property type="term" value="F:zinc ion binding"/>
    <property type="evidence" value="ECO:0007669"/>
    <property type="project" value="UniProtKB-KW"/>
</dbReference>
<dbReference type="GO" id="GO:0043161">
    <property type="term" value="P:proteasome-mediated ubiquitin-dependent protein catabolic process"/>
    <property type="evidence" value="ECO:0007669"/>
    <property type="project" value="TreeGrafter"/>
</dbReference>
<evidence type="ECO:0000256" key="2">
    <source>
        <dbReference type="ARBA" id="ARBA00022771"/>
    </source>
</evidence>
<dbReference type="Gene3D" id="3.30.40.10">
    <property type="entry name" value="Zinc/RING finger domain, C3HC4 (zinc finger)"/>
    <property type="match status" value="1"/>
</dbReference>
<accession>A0A5J4YMX9</accession>
<reference evidence="10" key="1">
    <citation type="journal article" date="2019" name="Nat. Commun.">
        <title>Expansion of phycobilisome linker gene families in mesophilic red algae.</title>
        <authorList>
            <person name="Lee J."/>
            <person name="Kim D."/>
            <person name="Bhattacharya D."/>
            <person name="Yoon H.S."/>
        </authorList>
    </citation>
    <scope>NUCLEOTIDE SEQUENCE [LARGE SCALE GENOMIC DNA]</scope>
    <source>
        <strain evidence="10">CCMP 1328</strain>
    </source>
</reference>
<comment type="caution">
    <text evidence="9">The sequence shown here is derived from an EMBL/GenBank/DDBJ whole genome shotgun (WGS) entry which is preliminary data.</text>
</comment>
<keyword evidence="3" id="KW-0862">Zinc</keyword>
<proteinExistence type="predicted"/>
<organism evidence="9 10">
    <name type="scientific">Porphyridium purpureum</name>
    <name type="common">Red alga</name>
    <name type="synonym">Porphyridium cruentum</name>
    <dbReference type="NCBI Taxonomy" id="35688"/>
    <lineage>
        <taxon>Eukaryota</taxon>
        <taxon>Rhodophyta</taxon>
        <taxon>Bangiophyceae</taxon>
        <taxon>Porphyridiales</taxon>
        <taxon>Porphyridiaceae</taxon>
        <taxon>Porphyridium</taxon>
    </lineage>
</organism>
<gene>
    <name evidence="9" type="ORF">FVE85_9071</name>
</gene>
<feature type="coiled-coil region" evidence="6">
    <location>
        <begin position="252"/>
        <end position="316"/>
    </location>
</feature>
<evidence type="ECO:0000256" key="7">
    <source>
        <dbReference type="SAM" id="MobiDB-lite"/>
    </source>
</evidence>
<feature type="compositionally biased region" description="Polar residues" evidence="7">
    <location>
        <begin position="189"/>
        <end position="199"/>
    </location>
</feature>
<dbReference type="Pfam" id="PF00400">
    <property type="entry name" value="WD40"/>
    <property type="match status" value="4"/>
</dbReference>
<evidence type="ECO:0000259" key="8">
    <source>
        <dbReference type="PROSITE" id="PS50089"/>
    </source>
</evidence>
<keyword evidence="6" id="KW-0175">Coiled coil</keyword>
<dbReference type="GO" id="GO:0061630">
    <property type="term" value="F:ubiquitin protein ligase activity"/>
    <property type="evidence" value="ECO:0007669"/>
    <property type="project" value="InterPro"/>
</dbReference>
<dbReference type="InterPro" id="IPR015943">
    <property type="entry name" value="WD40/YVTN_repeat-like_dom_sf"/>
</dbReference>
<feature type="repeat" description="WD" evidence="5">
    <location>
        <begin position="502"/>
        <end position="544"/>
    </location>
</feature>
<dbReference type="SMART" id="SM00320">
    <property type="entry name" value="WD40"/>
    <property type="match status" value="7"/>
</dbReference>
<feature type="domain" description="RING-type" evidence="8">
    <location>
        <begin position="85"/>
        <end position="123"/>
    </location>
</feature>
<dbReference type="Gene3D" id="2.130.10.10">
    <property type="entry name" value="YVTN repeat-like/Quinoprotein amine dehydrogenase"/>
    <property type="match status" value="1"/>
</dbReference>
<dbReference type="InterPro" id="IPR018957">
    <property type="entry name" value="Znf_C3HC4_RING-type"/>
</dbReference>
<dbReference type="InterPro" id="IPR001680">
    <property type="entry name" value="WD40_rpt"/>
</dbReference>
<dbReference type="InterPro" id="IPR001841">
    <property type="entry name" value="Znf_RING"/>
</dbReference>